<name>X0X6A3_9ZZZZ</name>
<protein>
    <submittedName>
        <fullName evidence="1">Uncharacterized protein</fullName>
    </submittedName>
</protein>
<organism evidence="1">
    <name type="scientific">marine sediment metagenome</name>
    <dbReference type="NCBI Taxonomy" id="412755"/>
    <lineage>
        <taxon>unclassified sequences</taxon>
        <taxon>metagenomes</taxon>
        <taxon>ecological metagenomes</taxon>
    </lineage>
</organism>
<accession>X0X6A3</accession>
<dbReference type="EMBL" id="BARS01031645">
    <property type="protein sequence ID" value="GAG20491.1"/>
    <property type="molecule type" value="Genomic_DNA"/>
</dbReference>
<dbReference type="AlphaFoldDB" id="X0X6A3"/>
<comment type="caution">
    <text evidence="1">The sequence shown here is derived from an EMBL/GenBank/DDBJ whole genome shotgun (WGS) entry which is preliminary data.</text>
</comment>
<evidence type="ECO:0000313" key="1">
    <source>
        <dbReference type="EMBL" id="GAG20491.1"/>
    </source>
</evidence>
<feature type="non-terminal residue" evidence="1">
    <location>
        <position position="33"/>
    </location>
</feature>
<gene>
    <name evidence="1" type="ORF">S01H1_49220</name>
</gene>
<proteinExistence type="predicted"/>
<sequence length="33" mass="4146">MIKLYIIMNYHIIENHMRNMNYAHVENHKNDMN</sequence>
<reference evidence="1" key="1">
    <citation type="journal article" date="2014" name="Front. Microbiol.">
        <title>High frequency of phylogenetically diverse reductive dehalogenase-homologous genes in deep subseafloor sedimentary metagenomes.</title>
        <authorList>
            <person name="Kawai M."/>
            <person name="Futagami T."/>
            <person name="Toyoda A."/>
            <person name="Takaki Y."/>
            <person name="Nishi S."/>
            <person name="Hori S."/>
            <person name="Arai W."/>
            <person name="Tsubouchi T."/>
            <person name="Morono Y."/>
            <person name="Uchiyama I."/>
            <person name="Ito T."/>
            <person name="Fujiyama A."/>
            <person name="Inagaki F."/>
            <person name="Takami H."/>
        </authorList>
    </citation>
    <scope>NUCLEOTIDE SEQUENCE</scope>
    <source>
        <strain evidence="1">Expedition CK06-06</strain>
    </source>
</reference>